<protein>
    <submittedName>
        <fullName evidence="2">Bile acid/Na+ symporter family transporter</fullName>
    </submittedName>
</protein>
<sequence>MKLFRILDPFTATLITVVLLASFFPARGAFVPFFEHLTTAAIALLFFMHGAKTLPGRRLSPAAATGVCIYG</sequence>
<accession>A0A2X3EZN1</accession>
<feature type="transmembrane region" description="Helical" evidence="1">
    <location>
        <begin position="7"/>
        <end position="24"/>
    </location>
</feature>
<name>A0A2X3EZN1_KLEPN</name>
<reference evidence="2 3" key="1">
    <citation type="submission" date="2018-06" db="EMBL/GenBank/DDBJ databases">
        <authorList>
            <consortium name="Pathogen Informatics"/>
            <person name="Doyle S."/>
        </authorList>
    </citation>
    <scope>NUCLEOTIDE SEQUENCE [LARGE SCALE GENOMIC DNA]</scope>
    <source>
        <strain evidence="2 3">NCTC9128</strain>
    </source>
</reference>
<evidence type="ECO:0000313" key="2">
    <source>
        <dbReference type="EMBL" id="SQC40504.1"/>
    </source>
</evidence>
<organism evidence="2 3">
    <name type="scientific">Klebsiella pneumoniae</name>
    <dbReference type="NCBI Taxonomy" id="573"/>
    <lineage>
        <taxon>Bacteria</taxon>
        <taxon>Pseudomonadati</taxon>
        <taxon>Pseudomonadota</taxon>
        <taxon>Gammaproteobacteria</taxon>
        <taxon>Enterobacterales</taxon>
        <taxon>Enterobacteriaceae</taxon>
        <taxon>Klebsiella/Raoultella group</taxon>
        <taxon>Klebsiella</taxon>
        <taxon>Klebsiella pneumoniae complex</taxon>
    </lineage>
</organism>
<proteinExistence type="predicted"/>
<keyword evidence="1" id="KW-0472">Membrane</keyword>
<evidence type="ECO:0000256" key="1">
    <source>
        <dbReference type="SAM" id="Phobius"/>
    </source>
</evidence>
<dbReference type="InterPro" id="IPR016833">
    <property type="entry name" value="Put_Na-Bile_cotransptr"/>
</dbReference>
<dbReference type="Proteomes" id="UP000251088">
    <property type="component" value="Unassembled WGS sequence"/>
</dbReference>
<dbReference type="AlphaFoldDB" id="A0A2X3EZN1"/>
<gene>
    <name evidence="2" type="ORF">NCTC9128_06506</name>
</gene>
<keyword evidence="1" id="KW-0812">Transmembrane</keyword>
<feature type="transmembrane region" description="Helical" evidence="1">
    <location>
        <begin position="30"/>
        <end position="48"/>
    </location>
</feature>
<keyword evidence="1" id="KW-1133">Transmembrane helix</keyword>
<dbReference type="EMBL" id="UAWN01000015">
    <property type="protein sequence ID" value="SQC40504.1"/>
    <property type="molecule type" value="Genomic_DNA"/>
</dbReference>
<dbReference type="Pfam" id="PF13593">
    <property type="entry name" value="SBF_like"/>
    <property type="match status" value="1"/>
</dbReference>
<evidence type="ECO:0000313" key="3">
    <source>
        <dbReference type="Proteomes" id="UP000251088"/>
    </source>
</evidence>